<feature type="transmembrane region" description="Helical" evidence="7">
    <location>
        <begin position="37"/>
        <end position="59"/>
    </location>
</feature>
<keyword evidence="4 7" id="KW-1133">Transmembrane helix</keyword>
<dbReference type="InterPro" id="IPR017039">
    <property type="entry name" value="Virul_fac_BrkB"/>
</dbReference>
<accession>A0A9E7U9H7</accession>
<name>A0A9E7U9H7_9EURY</name>
<keyword evidence="9" id="KW-1185">Reference proteome</keyword>
<feature type="region of interest" description="Disordered" evidence="6">
    <location>
        <begin position="289"/>
        <end position="331"/>
    </location>
</feature>
<evidence type="ECO:0000256" key="7">
    <source>
        <dbReference type="SAM" id="Phobius"/>
    </source>
</evidence>
<feature type="transmembrane region" description="Helical" evidence="7">
    <location>
        <begin position="174"/>
        <end position="196"/>
    </location>
</feature>
<evidence type="ECO:0000313" key="9">
    <source>
        <dbReference type="Proteomes" id="UP001057580"/>
    </source>
</evidence>
<feature type="compositionally biased region" description="Gly residues" evidence="6">
    <location>
        <begin position="310"/>
        <end position="326"/>
    </location>
</feature>
<dbReference type="RefSeq" id="WP_260591844.1">
    <property type="nucleotide sequence ID" value="NZ_CP104003.1"/>
</dbReference>
<evidence type="ECO:0000256" key="6">
    <source>
        <dbReference type="SAM" id="MobiDB-lite"/>
    </source>
</evidence>
<feature type="transmembrane region" description="Helical" evidence="7">
    <location>
        <begin position="141"/>
        <end position="162"/>
    </location>
</feature>
<protein>
    <submittedName>
        <fullName evidence="8">YihY/virulence factor BrkB family protein</fullName>
    </submittedName>
</protein>
<evidence type="ECO:0000256" key="3">
    <source>
        <dbReference type="ARBA" id="ARBA00022692"/>
    </source>
</evidence>
<proteinExistence type="predicted"/>
<keyword evidence="5 7" id="KW-0472">Membrane</keyword>
<feature type="transmembrane region" description="Helical" evidence="7">
    <location>
        <begin position="410"/>
        <end position="437"/>
    </location>
</feature>
<feature type="transmembrane region" description="Helical" evidence="7">
    <location>
        <begin position="208"/>
        <end position="226"/>
    </location>
</feature>
<feature type="transmembrane region" description="Helical" evidence="7">
    <location>
        <begin position="384"/>
        <end position="404"/>
    </location>
</feature>
<gene>
    <name evidence="8" type="ORF">N0B31_11885</name>
</gene>
<keyword evidence="3 7" id="KW-0812">Transmembrane</keyword>
<dbReference type="EMBL" id="CP104003">
    <property type="protein sequence ID" value="UWM52849.1"/>
    <property type="molecule type" value="Genomic_DNA"/>
</dbReference>
<dbReference type="GeneID" id="74943133"/>
<evidence type="ECO:0000256" key="4">
    <source>
        <dbReference type="ARBA" id="ARBA00022989"/>
    </source>
</evidence>
<dbReference type="Pfam" id="PF03631">
    <property type="entry name" value="Virul_fac_BrkB"/>
    <property type="match status" value="1"/>
</dbReference>
<evidence type="ECO:0000256" key="1">
    <source>
        <dbReference type="ARBA" id="ARBA00004651"/>
    </source>
</evidence>
<feature type="transmembrane region" description="Helical" evidence="7">
    <location>
        <begin position="112"/>
        <end position="134"/>
    </location>
</feature>
<dbReference type="Proteomes" id="UP001057580">
    <property type="component" value="Chromosome"/>
</dbReference>
<dbReference type="PANTHER" id="PTHR30213:SF1">
    <property type="entry name" value="INNER MEMBRANE PROTEIN YHJD"/>
    <property type="match status" value="1"/>
</dbReference>
<evidence type="ECO:0000256" key="5">
    <source>
        <dbReference type="ARBA" id="ARBA00023136"/>
    </source>
</evidence>
<dbReference type="PANTHER" id="PTHR30213">
    <property type="entry name" value="INNER MEMBRANE PROTEIN YHJD"/>
    <property type="match status" value="1"/>
</dbReference>
<sequence length="452" mass="47480">MSFPQEERRQRPSGPDLIRATVEAVRSDQITFIAASLAYYAFISLLPLLLLGIVAAGVFGGEELALRLATEASGAFGEEAGTLVRETLTDTSAQAGASVVGVVFLGWSGLKLFRGLSVAFATVYGGSTEASFLVQLRDAIVALLAVGLGVSVTVAVGLALALLESELLGMDIDFIATLGTPLLVGGLTAAFLPLYYLLPGVDISVGEALPGALLAAAGWTFLQFGFRLYAGVASAAQVYGVLGAVLLIVTFLYFGGLILLVGVVFNAVLAGRLDRDDIEADMEAIDKTARTMTDDNDAGGVTGGEPSPGPGDGDGGGPGGPSGGGDNFSDEFDGDVEAELERLYDELDRFEEEFDDRIVHREEIERELKRYVRGRVRRGKARGWGPYLVLLYGTAMTIGAFVYLSGGWAILAMLVIWLSTLGLYVLMLIVGGAVGVAGLPGRLSDRFGAFRD</sequence>
<evidence type="ECO:0000256" key="2">
    <source>
        <dbReference type="ARBA" id="ARBA00022475"/>
    </source>
</evidence>
<comment type="subcellular location">
    <subcellularLocation>
        <location evidence="1">Cell membrane</location>
        <topology evidence="1">Multi-pass membrane protein</topology>
    </subcellularLocation>
</comment>
<dbReference type="AlphaFoldDB" id="A0A9E7U9H7"/>
<evidence type="ECO:0000313" key="8">
    <source>
        <dbReference type="EMBL" id="UWM52849.1"/>
    </source>
</evidence>
<dbReference type="KEGG" id="ssai:N0B31_11885"/>
<dbReference type="GO" id="GO:0005886">
    <property type="term" value="C:plasma membrane"/>
    <property type="evidence" value="ECO:0007669"/>
    <property type="project" value="UniProtKB-SubCell"/>
</dbReference>
<organism evidence="8 9">
    <name type="scientific">Salinirubellus salinus</name>
    <dbReference type="NCBI Taxonomy" id="1364945"/>
    <lineage>
        <taxon>Archaea</taxon>
        <taxon>Methanobacteriati</taxon>
        <taxon>Methanobacteriota</taxon>
        <taxon>Stenosarchaea group</taxon>
        <taxon>Halobacteria</taxon>
        <taxon>Halobacteriales</taxon>
        <taxon>Natronomonadaceae</taxon>
        <taxon>Salinirubellus</taxon>
    </lineage>
</organism>
<reference evidence="8" key="1">
    <citation type="submission" date="2022-09" db="EMBL/GenBank/DDBJ databases">
        <title>Diverse halophilic archaea isolated from saline environments.</title>
        <authorList>
            <person name="Cui H.-L."/>
        </authorList>
    </citation>
    <scope>NUCLEOTIDE SEQUENCE</scope>
    <source>
        <strain evidence="8">ZS-35-S2</strain>
    </source>
</reference>
<keyword evidence="2" id="KW-1003">Cell membrane</keyword>
<feature type="transmembrane region" description="Helical" evidence="7">
    <location>
        <begin position="238"/>
        <end position="265"/>
    </location>
</feature>